<evidence type="ECO:0000256" key="2">
    <source>
        <dbReference type="ARBA" id="ARBA00010752"/>
    </source>
</evidence>
<accession>A0A5S4HJP6</accession>
<dbReference type="InterPro" id="IPR010916">
    <property type="entry name" value="TonB_box_CS"/>
</dbReference>
<dbReference type="PANTHER" id="PTHR30478">
    <property type="entry name" value="DNA POLYMERASE III SUBUNIT BETA"/>
    <property type="match status" value="1"/>
</dbReference>
<dbReference type="SUPFAM" id="SSF55979">
    <property type="entry name" value="DNA clamp"/>
    <property type="match status" value="3"/>
</dbReference>
<gene>
    <name evidence="12" type="ORF">ETD85_00995</name>
</gene>
<dbReference type="InterPro" id="IPR022634">
    <property type="entry name" value="DNA_polIII_beta_N"/>
</dbReference>
<evidence type="ECO:0000256" key="1">
    <source>
        <dbReference type="ARBA" id="ARBA00004496"/>
    </source>
</evidence>
<evidence type="ECO:0000259" key="11">
    <source>
        <dbReference type="Pfam" id="PF02768"/>
    </source>
</evidence>
<feature type="domain" description="DNA polymerase III beta sliding clamp N-terminal" evidence="10">
    <location>
        <begin position="71"/>
        <end position="189"/>
    </location>
</feature>
<evidence type="ECO:0008006" key="14">
    <source>
        <dbReference type="Google" id="ProtNLM"/>
    </source>
</evidence>
<reference evidence="12 13" key="1">
    <citation type="submission" date="2019-05" db="EMBL/GenBank/DDBJ databases">
        <title>Draft genome sequence of Nonomuraea zeae DSM 100528.</title>
        <authorList>
            <person name="Saricaoglu S."/>
            <person name="Isik K."/>
        </authorList>
    </citation>
    <scope>NUCLEOTIDE SEQUENCE [LARGE SCALE GENOMIC DNA]</scope>
    <source>
        <strain evidence="12 13">DSM 100528</strain>
    </source>
</reference>
<keyword evidence="6" id="KW-0235">DNA replication</keyword>
<dbReference type="GO" id="GO:0009360">
    <property type="term" value="C:DNA polymerase III complex"/>
    <property type="evidence" value="ECO:0007669"/>
    <property type="project" value="InterPro"/>
</dbReference>
<evidence type="ECO:0000256" key="6">
    <source>
        <dbReference type="ARBA" id="ARBA00022705"/>
    </source>
</evidence>
<dbReference type="Pfam" id="PF00712">
    <property type="entry name" value="DNA_pol3_beta"/>
    <property type="match status" value="1"/>
</dbReference>
<dbReference type="InterPro" id="IPR022635">
    <property type="entry name" value="DNA_polIII_beta_C"/>
</dbReference>
<evidence type="ECO:0000259" key="10">
    <source>
        <dbReference type="Pfam" id="PF00712"/>
    </source>
</evidence>
<dbReference type="PANTHER" id="PTHR30478:SF0">
    <property type="entry name" value="BETA SLIDING CLAMP"/>
    <property type="match status" value="1"/>
</dbReference>
<dbReference type="Gene3D" id="3.10.150.10">
    <property type="entry name" value="DNA Polymerase III, subunit A, domain 2"/>
    <property type="match status" value="3"/>
</dbReference>
<dbReference type="GO" id="GO:0005737">
    <property type="term" value="C:cytoplasm"/>
    <property type="evidence" value="ECO:0007669"/>
    <property type="project" value="UniProtKB-SubCell"/>
</dbReference>
<dbReference type="AlphaFoldDB" id="A0A5S4HJP6"/>
<dbReference type="PROSITE" id="PS00430">
    <property type="entry name" value="TONB_DEPENDENT_REC_1"/>
    <property type="match status" value="1"/>
</dbReference>
<dbReference type="EMBL" id="VCKX01000002">
    <property type="protein sequence ID" value="TMR39620.1"/>
    <property type="molecule type" value="Genomic_DNA"/>
</dbReference>
<keyword evidence="8" id="KW-0238">DNA-binding</keyword>
<dbReference type="GO" id="GO:0003887">
    <property type="term" value="F:DNA-directed DNA polymerase activity"/>
    <property type="evidence" value="ECO:0007669"/>
    <property type="project" value="UniProtKB-KW"/>
</dbReference>
<protein>
    <recommendedName>
        <fullName evidence="14">DNA polymerase III subunit beta</fullName>
    </recommendedName>
</protein>
<comment type="subcellular location">
    <subcellularLocation>
        <location evidence="1">Cytoplasm</location>
    </subcellularLocation>
</comment>
<dbReference type="InterPro" id="IPR001001">
    <property type="entry name" value="DNA_polIII_beta"/>
</dbReference>
<feature type="region of interest" description="Disordered" evidence="9">
    <location>
        <begin position="1"/>
        <end position="24"/>
    </location>
</feature>
<dbReference type="InterPro" id="IPR046938">
    <property type="entry name" value="DNA_clamp_sf"/>
</dbReference>
<dbReference type="Pfam" id="PF02768">
    <property type="entry name" value="DNA_pol3_beta_3"/>
    <property type="match status" value="1"/>
</dbReference>
<evidence type="ECO:0000256" key="8">
    <source>
        <dbReference type="ARBA" id="ARBA00023125"/>
    </source>
</evidence>
<keyword evidence="13" id="KW-1185">Reference proteome</keyword>
<evidence type="ECO:0000313" key="12">
    <source>
        <dbReference type="EMBL" id="TMR39620.1"/>
    </source>
</evidence>
<evidence type="ECO:0000256" key="5">
    <source>
        <dbReference type="ARBA" id="ARBA00022695"/>
    </source>
</evidence>
<evidence type="ECO:0000256" key="7">
    <source>
        <dbReference type="ARBA" id="ARBA00022932"/>
    </source>
</evidence>
<comment type="similarity">
    <text evidence="2">Belongs to the beta sliding clamp family.</text>
</comment>
<dbReference type="Proteomes" id="UP000306628">
    <property type="component" value="Unassembled WGS sequence"/>
</dbReference>
<sequence length="436" mass="47015">MARVDGLDPPLVRRRRHRRPVRGPHLHRLRATPRRRARAARGCRLARPREGRSLRLVQGAARPRRGAEGVKVSVEPSLFADLVGRAGHHVPTSTTEPILKGLLLEAADDTLTVSAQNRDTSLKASMPAEVAEPGRALLPGRVLGEATKSLAKSRDYLQLAATAAESTITCGTAVMTIRALPADEFPGLPRAAVAVGQIDAGDLREAIAQVAWACKPDKPAKPEHAVIRIDIDGDTITWAGADNYRMAARVTPWGPGTPDAQMAAHVPVREFREAVKDFSSGPVTLGANDNLVSLASADQTATIRQYQIEEYADYQPRLAKPLPTTVRVETEALLEAVKRVTLFTEGLGSINLDIQADCIGIHAGDISLIGRGADTVEAQLDGDAMQLRFQPPFIIEPLASIHTEHTVIGLSAPGRYVILASTDEVFRYLAAPLKPR</sequence>
<comment type="caution">
    <text evidence="12">The sequence shown here is derived from an EMBL/GenBank/DDBJ whole genome shotgun (WGS) entry which is preliminary data.</text>
</comment>
<dbReference type="SMART" id="SM00480">
    <property type="entry name" value="POL3Bc"/>
    <property type="match status" value="1"/>
</dbReference>
<name>A0A5S4HJP6_9ACTN</name>
<dbReference type="GO" id="GO:0003677">
    <property type="term" value="F:DNA binding"/>
    <property type="evidence" value="ECO:0007669"/>
    <property type="project" value="UniProtKB-KW"/>
</dbReference>
<keyword evidence="5" id="KW-0548">Nucleotidyltransferase</keyword>
<keyword evidence="4" id="KW-0808">Transferase</keyword>
<dbReference type="OrthoDB" id="468978at2"/>
<evidence type="ECO:0000256" key="3">
    <source>
        <dbReference type="ARBA" id="ARBA00022490"/>
    </source>
</evidence>
<evidence type="ECO:0000256" key="4">
    <source>
        <dbReference type="ARBA" id="ARBA00022679"/>
    </source>
</evidence>
<keyword evidence="7" id="KW-0239">DNA-directed DNA polymerase</keyword>
<evidence type="ECO:0000313" key="13">
    <source>
        <dbReference type="Proteomes" id="UP000306628"/>
    </source>
</evidence>
<feature type="domain" description="DNA polymerase III beta sliding clamp C-terminal" evidence="11">
    <location>
        <begin position="325"/>
        <end position="432"/>
    </location>
</feature>
<feature type="compositionally biased region" description="Basic residues" evidence="9">
    <location>
        <begin position="12"/>
        <end position="24"/>
    </location>
</feature>
<dbReference type="GO" id="GO:0008408">
    <property type="term" value="F:3'-5' exonuclease activity"/>
    <property type="evidence" value="ECO:0007669"/>
    <property type="project" value="InterPro"/>
</dbReference>
<proteinExistence type="inferred from homology"/>
<dbReference type="GO" id="GO:0006271">
    <property type="term" value="P:DNA strand elongation involved in DNA replication"/>
    <property type="evidence" value="ECO:0007669"/>
    <property type="project" value="TreeGrafter"/>
</dbReference>
<keyword evidence="3" id="KW-0963">Cytoplasm</keyword>
<evidence type="ECO:0000256" key="9">
    <source>
        <dbReference type="SAM" id="MobiDB-lite"/>
    </source>
</evidence>
<organism evidence="12 13">
    <name type="scientific">Nonomuraea zeae</name>
    <dbReference type="NCBI Taxonomy" id="1642303"/>
    <lineage>
        <taxon>Bacteria</taxon>
        <taxon>Bacillati</taxon>
        <taxon>Actinomycetota</taxon>
        <taxon>Actinomycetes</taxon>
        <taxon>Streptosporangiales</taxon>
        <taxon>Streptosporangiaceae</taxon>
        <taxon>Nonomuraea</taxon>
    </lineage>
</organism>